<reference evidence="4" key="1">
    <citation type="journal article" date="2019" name="Int. J. Syst. Evol. Microbiol.">
        <title>The Global Catalogue of Microorganisms (GCM) 10K type strain sequencing project: providing services to taxonomists for standard genome sequencing and annotation.</title>
        <authorList>
            <consortium name="The Broad Institute Genomics Platform"/>
            <consortium name="The Broad Institute Genome Sequencing Center for Infectious Disease"/>
            <person name="Wu L."/>
            <person name="Ma J."/>
        </authorList>
    </citation>
    <scope>NUCLEOTIDE SEQUENCE [LARGE SCALE GENOMIC DNA]</scope>
    <source>
        <strain evidence="4">CGMCC 1.6375</strain>
    </source>
</reference>
<sequence>MVSYLIKCIVCSGILLAVYHFLLEREKMFRFNRFYLLAAMAFSLLAPLVTIEMPPQMAQEVVTVSRVVQPSHMTAANDSPPPGPAQESTTLPDCLPWLLYGLVATALLTRTGMQMLAMLRARSGSRMVPFKSVKLVLTPRDMPVHSFFKFIFLPQKAFDTQAIPNEILTHELAHARQMHSADIVFTELLIALWWFNPLLLLYRRTIRLNHEYLADDSVLAGATDVKAYQLLLLDTLLAQRATALASSFNYPFTKKRLAMMTTTIDLRIQFAKKLVVALLLPALAFALAEKTYSQQPISKPAPKLEKKVEITPVSAEVSEAEMQQFFATIEQNTRVVKNGKGRTDFHINPSPEVENELYAVYERMNDSQKAQIKAKKIMLFRMDIPVKKAPTPEIFENWKRADVFGIWLNGRHVPNSALNKYKYSDIVEYDLSKLYGAALKGRSYKYQLELTTNEHFDKTYEQRVNDRVFIVREGWYNPKEAPKKGK</sequence>
<organism evidence="3 4">
    <name type="scientific">Dyadobacter beijingensis</name>
    <dbReference type="NCBI Taxonomy" id="365489"/>
    <lineage>
        <taxon>Bacteria</taxon>
        <taxon>Pseudomonadati</taxon>
        <taxon>Bacteroidota</taxon>
        <taxon>Cytophagia</taxon>
        <taxon>Cytophagales</taxon>
        <taxon>Spirosomataceae</taxon>
        <taxon>Dyadobacter</taxon>
    </lineage>
</organism>
<accession>A0ABQ2I8C4</accession>
<keyword evidence="4" id="KW-1185">Reference proteome</keyword>
<dbReference type="CDD" id="cd07341">
    <property type="entry name" value="M56_BlaR1_MecR1_like"/>
    <property type="match status" value="1"/>
</dbReference>
<comment type="caution">
    <text evidence="3">The sequence shown here is derived from an EMBL/GenBank/DDBJ whole genome shotgun (WGS) entry which is preliminary data.</text>
</comment>
<dbReference type="Pfam" id="PF05569">
    <property type="entry name" value="Peptidase_M56"/>
    <property type="match status" value="1"/>
</dbReference>
<name>A0ABQ2I8C4_9BACT</name>
<protein>
    <recommendedName>
        <fullName evidence="2">Peptidase M56 domain-containing protein</fullName>
    </recommendedName>
</protein>
<keyword evidence="1" id="KW-0812">Transmembrane</keyword>
<evidence type="ECO:0000256" key="1">
    <source>
        <dbReference type="SAM" id="Phobius"/>
    </source>
</evidence>
<evidence type="ECO:0000313" key="4">
    <source>
        <dbReference type="Proteomes" id="UP000632339"/>
    </source>
</evidence>
<dbReference type="PANTHER" id="PTHR34978:SF3">
    <property type="entry name" value="SLR0241 PROTEIN"/>
    <property type="match status" value="1"/>
</dbReference>
<keyword evidence="1" id="KW-1133">Transmembrane helix</keyword>
<feature type="transmembrane region" description="Helical" evidence="1">
    <location>
        <begin position="6"/>
        <end position="22"/>
    </location>
</feature>
<dbReference type="Proteomes" id="UP000632339">
    <property type="component" value="Unassembled WGS sequence"/>
</dbReference>
<evidence type="ECO:0000259" key="2">
    <source>
        <dbReference type="Pfam" id="PF05569"/>
    </source>
</evidence>
<proteinExistence type="predicted"/>
<dbReference type="InterPro" id="IPR008756">
    <property type="entry name" value="Peptidase_M56"/>
</dbReference>
<evidence type="ECO:0000313" key="3">
    <source>
        <dbReference type="EMBL" id="GGN03561.1"/>
    </source>
</evidence>
<dbReference type="EMBL" id="BMLI01000002">
    <property type="protein sequence ID" value="GGN03561.1"/>
    <property type="molecule type" value="Genomic_DNA"/>
</dbReference>
<gene>
    <name evidence="3" type="ORF">GCM10010967_42920</name>
</gene>
<keyword evidence="1" id="KW-0472">Membrane</keyword>
<dbReference type="RefSeq" id="WP_019940903.1">
    <property type="nucleotide sequence ID" value="NZ_BMLI01000002.1"/>
</dbReference>
<feature type="transmembrane region" description="Helical" evidence="1">
    <location>
        <begin position="34"/>
        <end position="51"/>
    </location>
</feature>
<feature type="domain" description="Peptidase M56" evidence="2">
    <location>
        <begin position="165"/>
        <end position="259"/>
    </location>
</feature>
<dbReference type="PANTHER" id="PTHR34978">
    <property type="entry name" value="POSSIBLE SENSOR-TRANSDUCER PROTEIN BLAR"/>
    <property type="match status" value="1"/>
</dbReference>
<dbReference type="InterPro" id="IPR052173">
    <property type="entry name" value="Beta-lactam_resp_regulator"/>
</dbReference>